<accession>A0A9P8EX07</accession>
<evidence type="ECO:0000313" key="5">
    <source>
        <dbReference type="Proteomes" id="UP000779574"/>
    </source>
</evidence>
<sequence length="362" mass="39658">MPKQLSDMPLLKLITKDASPWLWVENTWAVVLCAFALVLRLIVRGHEYGLEDLLLILAFILAMASFGCIYQALHDGLGISHRGLPEEQTLRIASLVMKSSCLCFVADGFSKLSTVAMLYKIICRGTMRDKKYIAVFAGGSGFTAIWAISAAATWASRCSQLHLSPPPQPVVCSRDAKSLEAILILSIIIELFIFLSSSYLFCGLNMKIQYKVTVISIFGMRLPLILISIAFVVAFNHYIDSENSSTIVYGSALYWQTALVGYSFLATAIQPLKRAATSLSTHTKVPVSNASRGSKSGQSSKSRSVSKTRQSRFLTPPPLPSTRSSSRVEGQLDSDSIDSHGSQDRIVKKTDVQITYSDDGRA</sequence>
<protein>
    <recommendedName>
        <fullName evidence="3">Rhodopsin domain-containing protein</fullName>
    </recommendedName>
</protein>
<dbReference type="PANTHER" id="PTHR39614">
    <property type="entry name" value="INTEGRAL MEMBRANE PROTEIN"/>
    <property type="match status" value="1"/>
</dbReference>
<dbReference type="AlphaFoldDB" id="A0A9P8EX07"/>
<dbReference type="InterPro" id="IPR049326">
    <property type="entry name" value="Rhodopsin_dom_fungi"/>
</dbReference>
<feature type="transmembrane region" description="Helical" evidence="2">
    <location>
        <begin position="214"/>
        <end position="235"/>
    </location>
</feature>
<feature type="transmembrane region" description="Helical" evidence="2">
    <location>
        <begin position="53"/>
        <end position="72"/>
    </location>
</feature>
<evidence type="ECO:0000313" key="4">
    <source>
        <dbReference type="EMBL" id="KAG9700274.1"/>
    </source>
</evidence>
<feature type="transmembrane region" description="Helical" evidence="2">
    <location>
        <begin position="181"/>
        <end position="202"/>
    </location>
</feature>
<reference evidence="4" key="2">
    <citation type="submission" date="2021-08" db="EMBL/GenBank/DDBJ databases">
        <authorList>
            <person name="Gostincar C."/>
            <person name="Sun X."/>
            <person name="Song Z."/>
            <person name="Gunde-Cimerman N."/>
        </authorList>
    </citation>
    <scope>NUCLEOTIDE SEQUENCE</scope>
    <source>
        <strain evidence="4">EXF-9911</strain>
    </source>
</reference>
<feature type="non-terminal residue" evidence="4">
    <location>
        <position position="1"/>
    </location>
</feature>
<evidence type="ECO:0000256" key="2">
    <source>
        <dbReference type="SAM" id="Phobius"/>
    </source>
</evidence>
<organism evidence="4 5">
    <name type="scientific">Aureobasidium melanogenum</name>
    <name type="common">Aureobasidium pullulans var. melanogenum</name>
    <dbReference type="NCBI Taxonomy" id="46634"/>
    <lineage>
        <taxon>Eukaryota</taxon>
        <taxon>Fungi</taxon>
        <taxon>Dikarya</taxon>
        <taxon>Ascomycota</taxon>
        <taxon>Pezizomycotina</taxon>
        <taxon>Dothideomycetes</taxon>
        <taxon>Dothideomycetidae</taxon>
        <taxon>Dothideales</taxon>
        <taxon>Saccotheciaceae</taxon>
        <taxon>Aureobasidium</taxon>
    </lineage>
</organism>
<dbReference type="OrthoDB" id="3915160at2759"/>
<name>A0A9P8EX07_AURME</name>
<gene>
    <name evidence="4" type="ORF">KCU76_g912</name>
</gene>
<feature type="transmembrane region" description="Helical" evidence="2">
    <location>
        <begin position="247"/>
        <end position="269"/>
    </location>
</feature>
<feature type="region of interest" description="Disordered" evidence="1">
    <location>
        <begin position="283"/>
        <end position="362"/>
    </location>
</feature>
<feature type="transmembrane region" description="Helical" evidence="2">
    <location>
        <begin position="20"/>
        <end position="41"/>
    </location>
</feature>
<keyword evidence="2" id="KW-1133">Transmembrane helix</keyword>
<feature type="compositionally biased region" description="Basic and acidic residues" evidence="1">
    <location>
        <begin position="337"/>
        <end position="351"/>
    </location>
</feature>
<dbReference type="EMBL" id="JAHFXF010000019">
    <property type="protein sequence ID" value="KAG9700274.1"/>
    <property type="molecule type" value="Genomic_DNA"/>
</dbReference>
<feature type="domain" description="Rhodopsin" evidence="3">
    <location>
        <begin position="38"/>
        <end position="269"/>
    </location>
</feature>
<dbReference type="Proteomes" id="UP000779574">
    <property type="component" value="Unassembled WGS sequence"/>
</dbReference>
<proteinExistence type="predicted"/>
<reference evidence="4" key="1">
    <citation type="journal article" date="2021" name="J Fungi (Basel)">
        <title>Virulence traits and population genomics of the black yeast Aureobasidium melanogenum.</title>
        <authorList>
            <person name="Cernosa A."/>
            <person name="Sun X."/>
            <person name="Gostincar C."/>
            <person name="Fang C."/>
            <person name="Gunde-Cimerman N."/>
            <person name="Song Z."/>
        </authorList>
    </citation>
    <scope>NUCLEOTIDE SEQUENCE</scope>
    <source>
        <strain evidence="4">EXF-9911</strain>
    </source>
</reference>
<dbReference type="PANTHER" id="PTHR39614:SF2">
    <property type="entry name" value="INTEGRAL MEMBRANE PROTEIN"/>
    <property type="match status" value="1"/>
</dbReference>
<keyword evidence="2" id="KW-0472">Membrane</keyword>
<dbReference type="Pfam" id="PF20684">
    <property type="entry name" value="Fung_rhodopsin"/>
    <property type="match status" value="1"/>
</dbReference>
<keyword evidence="2" id="KW-0812">Transmembrane</keyword>
<evidence type="ECO:0000259" key="3">
    <source>
        <dbReference type="Pfam" id="PF20684"/>
    </source>
</evidence>
<feature type="transmembrane region" description="Helical" evidence="2">
    <location>
        <begin position="132"/>
        <end position="155"/>
    </location>
</feature>
<feature type="compositionally biased region" description="Low complexity" evidence="1">
    <location>
        <begin position="291"/>
        <end position="303"/>
    </location>
</feature>
<evidence type="ECO:0000256" key="1">
    <source>
        <dbReference type="SAM" id="MobiDB-lite"/>
    </source>
</evidence>
<comment type="caution">
    <text evidence="4">The sequence shown here is derived from an EMBL/GenBank/DDBJ whole genome shotgun (WGS) entry which is preliminary data.</text>
</comment>